<sequence length="99" mass="10786">MVILAGEQTPLHVAVCLGLIPLAEKALSSFLEAEGGESNQSPLHLAAKFMSRTYKILIEEGQLPLLRAKDQDGNTPMHQAVISGYWPMLVALVKRFATL</sequence>
<dbReference type="PROSITE" id="PS50297">
    <property type="entry name" value="ANK_REP_REGION"/>
    <property type="match status" value="1"/>
</dbReference>
<gene>
    <name evidence="2" type="ORF">L873DRAFT_1810904</name>
</gene>
<feature type="non-terminal residue" evidence="2">
    <location>
        <position position="99"/>
    </location>
</feature>
<dbReference type="EMBL" id="ML120411">
    <property type="protein sequence ID" value="RPA96816.1"/>
    <property type="molecule type" value="Genomic_DNA"/>
</dbReference>
<dbReference type="PROSITE" id="PS50088">
    <property type="entry name" value="ANK_REPEAT"/>
    <property type="match status" value="1"/>
</dbReference>
<dbReference type="Gene3D" id="1.25.40.20">
    <property type="entry name" value="Ankyrin repeat-containing domain"/>
    <property type="match status" value="1"/>
</dbReference>
<organism evidence="2 3">
    <name type="scientific">Choiromyces venosus 120613-1</name>
    <dbReference type="NCBI Taxonomy" id="1336337"/>
    <lineage>
        <taxon>Eukaryota</taxon>
        <taxon>Fungi</taxon>
        <taxon>Dikarya</taxon>
        <taxon>Ascomycota</taxon>
        <taxon>Pezizomycotina</taxon>
        <taxon>Pezizomycetes</taxon>
        <taxon>Pezizales</taxon>
        <taxon>Tuberaceae</taxon>
        <taxon>Choiromyces</taxon>
    </lineage>
</organism>
<accession>A0A3N4JEX1</accession>
<evidence type="ECO:0000313" key="3">
    <source>
        <dbReference type="Proteomes" id="UP000276215"/>
    </source>
</evidence>
<feature type="repeat" description="ANK" evidence="1">
    <location>
        <begin position="72"/>
        <end position="99"/>
    </location>
</feature>
<dbReference type="InterPro" id="IPR036770">
    <property type="entry name" value="Ankyrin_rpt-contain_sf"/>
</dbReference>
<dbReference type="InterPro" id="IPR002110">
    <property type="entry name" value="Ankyrin_rpt"/>
</dbReference>
<evidence type="ECO:0000313" key="2">
    <source>
        <dbReference type="EMBL" id="RPA96816.1"/>
    </source>
</evidence>
<dbReference type="SUPFAM" id="SSF48403">
    <property type="entry name" value="Ankyrin repeat"/>
    <property type="match status" value="1"/>
</dbReference>
<name>A0A3N4JEX1_9PEZI</name>
<proteinExistence type="predicted"/>
<dbReference type="Proteomes" id="UP000276215">
    <property type="component" value="Unassembled WGS sequence"/>
</dbReference>
<evidence type="ECO:0000256" key="1">
    <source>
        <dbReference type="PROSITE-ProRule" id="PRU00023"/>
    </source>
</evidence>
<dbReference type="Pfam" id="PF12796">
    <property type="entry name" value="Ank_2"/>
    <property type="match status" value="1"/>
</dbReference>
<reference evidence="2 3" key="1">
    <citation type="journal article" date="2018" name="Nat. Ecol. Evol.">
        <title>Pezizomycetes genomes reveal the molecular basis of ectomycorrhizal truffle lifestyle.</title>
        <authorList>
            <person name="Murat C."/>
            <person name="Payen T."/>
            <person name="Noel B."/>
            <person name="Kuo A."/>
            <person name="Morin E."/>
            <person name="Chen J."/>
            <person name="Kohler A."/>
            <person name="Krizsan K."/>
            <person name="Balestrini R."/>
            <person name="Da Silva C."/>
            <person name="Montanini B."/>
            <person name="Hainaut M."/>
            <person name="Levati E."/>
            <person name="Barry K.W."/>
            <person name="Belfiori B."/>
            <person name="Cichocki N."/>
            <person name="Clum A."/>
            <person name="Dockter R.B."/>
            <person name="Fauchery L."/>
            <person name="Guy J."/>
            <person name="Iotti M."/>
            <person name="Le Tacon F."/>
            <person name="Lindquist E.A."/>
            <person name="Lipzen A."/>
            <person name="Malagnac F."/>
            <person name="Mello A."/>
            <person name="Molinier V."/>
            <person name="Miyauchi S."/>
            <person name="Poulain J."/>
            <person name="Riccioni C."/>
            <person name="Rubini A."/>
            <person name="Sitrit Y."/>
            <person name="Splivallo R."/>
            <person name="Traeger S."/>
            <person name="Wang M."/>
            <person name="Zifcakova L."/>
            <person name="Wipf D."/>
            <person name="Zambonelli A."/>
            <person name="Paolocci F."/>
            <person name="Nowrousian M."/>
            <person name="Ottonello S."/>
            <person name="Baldrian P."/>
            <person name="Spatafora J.W."/>
            <person name="Henrissat B."/>
            <person name="Nagy L.G."/>
            <person name="Aury J.M."/>
            <person name="Wincker P."/>
            <person name="Grigoriev I.V."/>
            <person name="Bonfante P."/>
            <person name="Martin F.M."/>
        </authorList>
    </citation>
    <scope>NUCLEOTIDE SEQUENCE [LARGE SCALE GENOMIC DNA]</scope>
    <source>
        <strain evidence="2 3">120613-1</strain>
    </source>
</reference>
<protein>
    <submittedName>
        <fullName evidence="2">Uncharacterized protein</fullName>
    </submittedName>
</protein>
<keyword evidence="1" id="KW-0040">ANK repeat</keyword>
<dbReference type="OrthoDB" id="366390at2759"/>
<dbReference type="STRING" id="1336337.A0A3N4JEX1"/>
<dbReference type="AlphaFoldDB" id="A0A3N4JEX1"/>
<keyword evidence="3" id="KW-1185">Reference proteome</keyword>